<organism evidence="1">
    <name type="scientific">Arundo donax</name>
    <name type="common">Giant reed</name>
    <name type="synonym">Donax arundinaceus</name>
    <dbReference type="NCBI Taxonomy" id="35708"/>
    <lineage>
        <taxon>Eukaryota</taxon>
        <taxon>Viridiplantae</taxon>
        <taxon>Streptophyta</taxon>
        <taxon>Embryophyta</taxon>
        <taxon>Tracheophyta</taxon>
        <taxon>Spermatophyta</taxon>
        <taxon>Magnoliopsida</taxon>
        <taxon>Liliopsida</taxon>
        <taxon>Poales</taxon>
        <taxon>Poaceae</taxon>
        <taxon>PACMAD clade</taxon>
        <taxon>Arundinoideae</taxon>
        <taxon>Arundineae</taxon>
        <taxon>Arundo</taxon>
    </lineage>
</organism>
<evidence type="ECO:0000313" key="1">
    <source>
        <dbReference type="EMBL" id="JAD68973.1"/>
    </source>
</evidence>
<reference evidence="1" key="1">
    <citation type="submission" date="2014-09" db="EMBL/GenBank/DDBJ databases">
        <authorList>
            <person name="Magalhaes I.L.F."/>
            <person name="Oliveira U."/>
            <person name="Santos F.R."/>
            <person name="Vidigal T.H.D.A."/>
            <person name="Brescovit A.D."/>
            <person name="Santos A.J."/>
        </authorList>
    </citation>
    <scope>NUCLEOTIDE SEQUENCE</scope>
    <source>
        <tissue evidence="1">Shoot tissue taken approximately 20 cm above the soil surface</tissue>
    </source>
</reference>
<sequence>MWKKIILRLMYYRIIQKPYLSFVLTCSRLHM</sequence>
<reference evidence="1" key="2">
    <citation type="journal article" date="2015" name="Data Brief">
        <title>Shoot transcriptome of the giant reed, Arundo donax.</title>
        <authorList>
            <person name="Barrero R.A."/>
            <person name="Guerrero F.D."/>
            <person name="Moolhuijzen P."/>
            <person name="Goolsby J.A."/>
            <person name="Tidwell J."/>
            <person name="Bellgard S.E."/>
            <person name="Bellgard M.I."/>
        </authorList>
    </citation>
    <scope>NUCLEOTIDE SEQUENCE</scope>
    <source>
        <tissue evidence="1">Shoot tissue taken approximately 20 cm above the soil surface</tissue>
    </source>
</reference>
<dbReference type="EMBL" id="GBRH01228922">
    <property type="protein sequence ID" value="JAD68973.1"/>
    <property type="molecule type" value="Transcribed_RNA"/>
</dbReference>
<protein>
    <submittedName>
        <fullName evidence="1">Uncharacterized protein</fullName>
    </submittedName>
</protein>
<dbReference type="AlphaFoldDB" id="A0A0A9C3D4"/>
<name>A0A0A9C3D4_ARUDO</name>
<accession>A0A0A9C3D4</accession>
<proteinExistence type="predicted"/>